<dbReference type="RefSeq" id="WP_118450062.1">
    <property type="nucleotide sequence ID" value="NZ_CABJDM010000011.1"/>
</dbReference>
<evidence type="ECO:0000313" key="1">
    <source>
        <dbReference type="EMBL" id="RHM42666.1"/>
    </source>
</evidence>
<dbReference type="AlphaFoldDB" id="A0A415QHE1"/>
<reference evidence="1 2" key="1">
    <citation type="submission" date="2018-08" db="EMBL/GenBank/DDBJ databases">
        <title>A genome reference for cultivated species of the human gut microbiota.</title>
        <authorList>
            <person name="Zou Y."/>
            <person name="Xue W."/>
            <person name="Luo G."/>
        </authorList>
    </citation>
    <scope>NUCLEOTIDE SEQUENCE [LARGE SCALE GENOMIC DNA]</scope>
    <source>
        <strain evidence="1 2">AF34-33</strain>
    </source>
</reference>
<comment type="caution">
    <text evidence="1">The sequence shown here is derived from an EMBL/GenBank/DDBJ whole genome shotgun (WGS) entry which is preliminary data.</text>
</comment>
<name>A0A415QHE1_9BACT</name>
<dbReference type="EMBL" id="QRPV01000011">
    <property type="protein sequence ID" value="RHM42666.1"/>
    <property type="molecule type" value="Genomic_DNA"/>
</dbReference>
<gene>
    <name evidence="1" type="ORF">DWZ68_10340</name>
</gene>
<dbReference type="Proteomes" id="UP000286038">
    <property type="component" value="Unassembled WGS sequence"/>
</dbReference>
<sequence length="59" mass="7243">MKLRKKGKTTNSEWFGVEHYHILHEMDLFRHVNMERLKMLYPDIFGSSKPKLLKKRQRN</sequence>
<accession>A0A415QHE1</accession>
<evidence type="ECO:0000313" key="2">
    <source>
        <dbReference type="Proteomes" id="UP000286038"/>
    </source>
</evidence>
<proteinExistence type="predicted"/>
<protein>
    <submittedName>
        <fullName evidence="1">Uncharacterized protein</fullName>
    </submittedName>
</protein>
<organism evidence="1 2">
    <name type="scientific">Butyricimonas virosa</name>
    <dbReference type="NCBI Taxonomy" id="544645"/>
    <lineage>
        <taxon>Bacteria</taxon>
        <taxon>Pseudomonadati</taxon>
        <taxon>Bacteroidota</taxon>
        <taxon>Bacteroidia</taxon>
        <taxon>Bacteroidales</taxon>
        <taxon>Odoribacteraceae</taxon>
        <taxon>Butyricimonas</taxon>
    </lineage>
</organism>